<organism evidence="1 2">
    <name type="scientific">Eretmocerus hayati</name>
    <dbReference type="NCBI Taxonomy" id="131215"/>
    <lineage>
        <taxon>Eukaryota</taxon>
        <taxon>Metazoa</taxon>
        <taxon>Ecdysozoa</taxon>
        <taxon>Arthropoda</taxon>
        <taxon>Hexapoda</taxon>
        <taxon>Insecta</taxon>
        <taxon>Pterygota</taxon>
        <taxon>Neoptera</taxon>
        <taxon>Endopterygota</taxon>
        <taxon>Hymenoptera</taxon>
        <taxon>Apocrita</taxon>
        <taxon>Proctotrupomorpha</taxon>
        <taxon>Chalcidoidea</taxon>
        <taxon>Aphelinidae</taxon>
        <taxon>Aphelininae</taxon>
        <taxon>Eretmocerus</taxon>
    </lineage>
</organism>
<gene>
    <name evidence="1" type="ORF">QAD02_007396</name>
</gene>
<dbReference type="Proteomes" id="UP001239111">
    <property type="component" value="Chromosome 4"/>
</dbReference>
<evidence type="ECO:0000313" key="1">
    <source>
        <dbReference type="EMBL" id="KAJ8665734.1"/>
    </source>
</evidence>
<reference evidence="1" key="1">
    <citation type="submission" date="2023-04" db="EMBL/GenBank/DDBJ databases">
        <title>A chromosome-level genome assembly of the parasitoid wasp Eretmocerus hayati.</title>
        <authorList>
            <person name="Zhong Y."/>
            <person name="Liu S."/>
            <person name="Liu Y."/>
        </authorList>
    </citation>
    <scope>NUCLEOTIDE SEQUENCE</scope>
    <source>
        <strain evidence="1">ZJU_SS_LIU_2023</strain>
    </source>
</reference>
<comment type="caution">
    <text evidence="1">The sequence shown here is derived from an EMBL/GenBank/DDBJ whole genome shotgun (WGS) entry which is preliminary data.</text>
</comment>
<dbReference type="EMBL" id="CM056744">
    <property type="protein sequence ID" value="KAJ8665734.1"/>
    <property type="molecule type" value="Genomic_DNA"/>
</dbReference>
<keyword evidence="2" id="KW-1185">Reference proteome</keyword>
<sequence length="133" mass="14645">MWVSLEHQKKHPYTTLVCGTGRCTIRVLVLRVVGVCGDTFLWRRSPDIDDRDISGGESRESTRDFIENGPVDKFSDNKHGVTPPPFDELGDLSNDSLDQNEQSVPDSSGTDSNTDSDGYSNDGDFLECSASDN</sequence>
<protein>
    <submittedName>
        <fullName evidence="1">Uncharacterized protein</fullName>
    </submittedName>
</protein>
<accession>A0ACC2N5Y5</accession>
<evidence type="ECO:0000313" key="2">
    <source>
        <dbReference type="Proteomes" id="UP001239111"/>
    </source>
</evidence>
<name>A0ACC2N5Y5_9HYME</name>
<proteinExistence type="predicted"/>